<protein>
    <recommendedName>
        <fullName evidence="20">Glutamate synthase alpha subunit C-terminal domain-containing protein</fullName>
    </recommendedName>
</protein>
<sequence length="447" mass="47407">IEDLAQLIFDLKNSNPSARVHVKLVAESGVGTIAAGVSKGHGDVVLISGHSGGTGASPESSIKHAGLPWELGVAETQQVLVMNDLRGRIVVQTDGQIKTGRDVAVACLLGAEEFGLATGPLISMGCIMLRKCHLNTCSVGIATQDPDLRKKFAGEPEHVINYFFFIAEHLRKIMAQLGIKTIAEMVGRVDLLDGSKAINHWKTKGIDFTNLLHDPVVPEGVARHCVTDQDHGLEKALDLELVDKARPALEHGKKVVIKKIIDNSNRTVGTILSHEIAKKYGETGLPDETIRLKFEGSGGQSFGAFLSKGIAVELNGDANDYFCKGLSGGKVVIKPPTGSKFTPEENIIIGNVALYGATSGQVFIRGIAGERFAVRNSGAEAVVEGVGDHGCEYMTRGKVVILGSTGRNFAAGMSGGEAYVLDESGEFESLCNPGLVSLEQVTDTSDI</sequence>
<evidence type="ECO:0000256" key="8">
    <source>
        <dbReference type="ARBA" id="ARBA00022723"/>
    </source>
</evidence>
<comment type="pathway">
    <text evidence="16">Amino-acid biosynthesis.</text>
</comment>
<feature type="non-terminal residue" evidence="19">
    <location>
        <position position="447"/>
    </location>
</feature>
<dbReference type="GO" id="GO:0051538">
    <property type="term" value="F:3 iron, 4 sulfur cluster binding"/>
    <property type="evidence" value="ECO:0007669"/>
    <property type="project" value="UniProtKB-KW"/>
</dbReference>
<dbReference type="Pfam" id="PF01493">
    <property type="entry name" value="GXGXG"/>
    <property type="match status" value="1"/>
</dbReference>
<evidence type="ECO:0000256" key="4">
    <source>
        <dbReference type="ARBA" id="ARBA00009716"/>
    </source>
</evidence>
<dbReference type="Gene3D" id="3.20.20.70">
    <property type="entry name" value="Aldolase class I"/>
    <property type="match status" value="1"/>
</dbReference>
<evidence type="ECO:0000256" key="13">
    <source>
        <dbReference type="ARBA" id="ARBA00023014"/>
    </source>
</evidence>
<keyword evidence="12" id="KW-0408">Iron</keyword>
<dbReference type="FunFam" id="2.160.20.60:FF:000001">
    <property type="entry name" value="Glutamate synthase, large subunit"/>
    <property type="match status" value="1"/>
</dbReference>
<comment type="cofactor">
    <cofactor evidence="3">
        <name>FAD</name>
        <dbReference type="ChEBI" id="CHEBI:57692"/>
    </cofactor>
</comment>
<evidence type="ECO:0000256" key="11">
    <source>
        <dbReference type="ARBA" id="ARBA00023002"/>
    </source>
</evidence>
<keyword evidence="14" id="KW-0314">Glutamate biosynthesis</keyword>
<reference evidence="19" key="1">
    <citation type="submission" date="2018-05" db="EMBL/GenBank/DDBJ databases">
        <authorList>
            <person name="Lanie J.A."/>
            <person name="Ng W.-L."/>
            <person name="Kazmierczak K.M."/>
            <person name="Andrzejewski T.M."/>
            <person name="Davidsen T.M."/>
            <person name="Wayne K.J."/>
            <person name="Tettelin H."/>
            <person name="Glass J.I."/>
            <person name="Rusch D."/>
            <person name="Podicherti R."/>
            <person name="Tsui H.-C.T."/>
            <person name="Winkler M.E."/>
        </authorList>
    </citation>
    <scope>NUCLEOTIDE SEQUENCE</scope>
</reference>
<dbReference type="GO" id="GO:0046872">
    <property type="term" value="F:metal ion binding"/>
    <property type="evidence" value="ECO:0007669"/>
    <property type="project" value="UniProtKB-KW"/>
</dbReference>
<evidence type="ECO:0000256" key="7">
    <source>
        <dbReference type="ARBA" id="ARBA00022643"/>
    </source>
</evidence>
<dbReference type="SUPFAM" id="SSF69336">
    <property type="entry name" value="Alpha subunit of glutamate synthase, C-terminal domain"/>
    <property type="match status" value="1"/>
</dbReference>
<dbReference type="InterPro" id="IPR002489">
    <property type="entry name" value="Glu_synth_asu_C"/>
</dbReference>
<keyword evidence="13" id="KW-0411">Iron-sulfur</keyword>
<dbReference type="InterPro" id="IPR036485">
    <property type="entry name" value="Glu_synth_asu_C_sf"/>
</dbReference>
<evidence type="ECO:0000256" key="12">
    <source>
        <dbReference type="ARBA" id="ARBA00023004"/>
    </source>
</evidence>
<feature type="non-terminal residue" evidence="19">
    <location>
        <position position="1"/>
    </location>
</feature>
<evidence type="ECO:0000256" key="5">
    <source>
        <dbReference type="ARBA" id="ARBA00022605"/>
    </source>
</evidence>
<dbReference type="SUPFAM" id="SSF51395">
    <property type="entry name" value="FMN-linked oxidoreductases"/>
    <property type="match status" value="1"/>
</dbReference>
<dbReference type="InterPro" id="IPR002932">
    <property type="entry name" value="Glu_synthdom"/>
</dbReference>
<feature type="domain" description="Glutamate synthase alpha subunit C-terminal" evidence="17">
    <location>
        <begin position="261"/>
        <end position="445"/>
    </location>
</feature>
<dbReference type="Pfam" id="PF01645">
    <property type="entry name" value="Glu_synthase"/>
    <property type="match status" value="1"/>
</dbReference>
<comment type="cofactor">
    <cofactor evidence="1">
        <name>FMN</name>
        <dbReference type="ChEBI" id="CHEBI:58210"/>
    </cofactor>
</comment>
<evidence type="ECO:0000256" key="16">
    <source>
        <dbReference type="ARBA" id="ARBA00029440"/>
    </source>
</evidence>
<organism evidence="19">
    <name type="scientific">marine metagenome</name>
    <dbReference type="NCBI Taxonomy" id="408172"/>
    <lineage>
        <taxon>unclassified sequences</taxon>
        <taxon>metagenomes</taxon>
        <taxon>ecological metagenomes</taxon>
    </lineage>
</organism>
<evidence type="ECO:0000256" key="3">
    <source>
        <dbReference type="ARBA" id="ARBA00001974"/>
    </source>
</evidence>
<evidence type="ECO:0000259" key="17">
    <source>
        <dbReference type="Pfam" id="PF01493"/>
    </source>
</evidence>
<evidence type="ECO:0008006" key="20">
    <source>
        <dbReference type="Google" id="ProtNLM"/>
    </source>
</evidence>
<comment type="similarity">
    <text evidence="4">Belongs to the glutamate synthase family.</text>
</comment>
<evidence type="ECO:0000256" key="14">
    <source>
        <dbReference type="ARBA" id="ARBA00023164"/>
    </source>
</evidence>
<dbReference type="CDD" id="cd02808">
    <property type="entry name" value="GltS_FMN"/>
    <property type="match status" value="1"/>
</dbReference>
<keyword evidence="9" id="KW-0274">FAD</keyword>
<dbReference type="GO" id="GO:0015930">
    <property type="term" value="F:glutamate synthase activity"/>
    <property type="evidence" value="ECO:0007669"/>
    <property type="project" value="InterPro"/>
</dbReference>
<proteinExistence type="inferred from homology"/>
<keyword evidence="8" id="KW-0479">Metal-binding</keyword>
<dbReference type="AlphaFoldDB" id="A0A382ID26"/>
<evidence type="ECO:0000256" key="6">
    <source>
        <dbReference type="ARBA" id="ARBA00022630"/>
    </source>
</evidence>
<dbReference type="EMBL" id="UINC01066431">
    <property type="protein sequence ID" value="SVB97137.1"/>
    <property type="molecule type" value="Genomic_DNA"/>
</dbReference>
<dbReference type="InterPro" id="IPR051394">
    <property type="entry name" value="Glutamate_Synthase"/>
</dbReference>
<comment type="cofactor">
    <cofactor evidence="2">
        <name>[3Fe-4S] cluster</name>
        <dbReference type="ChEBI" id="CHEBI:21137"/>
    </cofactor>
</comment>
<keyword evidence="7" id="KW-0288">FMN</keyword>
<accession>A0A382ID26</accession>
<keyword evidence="15" id="KW-0003">3Fe-4S</keyword>
<evidence type="ECO:0000256" key="2">
    <source>
        <dbReference type="ARBA" id="ARBA00001927"/>
    </source>
</evidence>
<evidence type="ECO:0000256" key="1">
    <source>
        <dbReference type="ARBA" id="ARBA00001917"/>
    </source>
</evidence>
<keyword evidence="11" id="KW-0560">Oxidoreductase</keyword>
<dbReference type="Gene3D" id="2.160.20.60">
    <property type="entry name" value="Glutamate synthase, alpha subunit, C-terminal domain"/>
    <property type="match status" value="1"/>
</dbReference>
<keyword evidence="6" id="KW-0285">Flavoprotein</keyword>
<name>A0A382ID26_9ZZZZ</name>
<dbReference type="PANTHER" id="PTHR43100:SF1">
    <property type="entry name" value="GLUTAMATE SYNTHASE [NADPH] SMALL CHAIN"/>
    <property type="match status" value="1"/>
</dbReference>
<feature type="domain" description="Glutamate synthase" evidence="18">
    <location>
        <begin position="1"/>
        <end position="179"/>
    </location>
</feature>
<evidence type="ECO:0000256" key="15">
    <source>
        <dbReference type="ARBA" id="ARBA00023291"/>
    </source>
</evidence>
<evidence type="ECO:0000256" key="9">
    <source>
        <dbReference type="ARBA" id="ARBA00022827"/>
    </source>
</evidence>
<evidence type="ECO:0000256" key="10">
    <source>
        <dbReference type="ARBA" id="ARBA00022962"/>
    </source>
</evidence>
<evidence type="ECO:0000259" key="18">
    <source>
        <dbReference type="Pfam" id="PF01645"/>
    </source>
</evidence>
<gene>
    <name evidence="19" type="ORF">METZ01_LOCUS249991</name>
</gene>
<dbReference type="PANTHER" id="PTHR43100">
    <property type="entry name" value="GLUTAMATE SYNTHASE [NADPH] SMALL CHAIN"/>
    <property type="match status" value="1"/>
</dbReference>
<dbReference type="GO" id="GO:0006537">
    <property type="term" value="P:glutamate biosynthetic process"/>
    <property type="evidence" value="ECO:0007669"/>
    <property type="project" value="UniProtKB-KW"/>
</dbReference>
<keyword evidence="5" id="KW-0028">Amino-acid biosynthesis</keyword>
<evidence type="ECO:0000313" key="19">
    <source>
        <dbReference type="EMBL" id="SVB97137.1"/>
    </source>
</evidence>
<dbReference type="InterPro" id="IPR013785">
    <property type="entry name" value="Aldolase_TIM"/>
</dbReference>
<dbReference type="CDD" id="cd00982">
    <property type="entry name" value="gltB_C"/>
    <property type="match status" value="1"/>
</dbReference>
<keyword evidence="10" id="KW-0315">Glutamine amidotransferase</keyword>